<dbReference type="InterPro" id="IPR023302">
    <property type="entry name" value="Pept_S9A_N"/>
</dbReference>
<dbReference type="EC" id="3.4.21.-" evidence="6"/>
<reference evidence="9" key="1">
    <citation type="journal article" date="2017" name="Nature">
        <title>The genome of Chenopodium quinoa.</title>
        <authorList>
            <person name="Jarvis D.E."/>
            <person name="Ho Y.S."/>
            <person name="Lightfoot D.J."/>
            <person name="Schmoeckel S.M."/>
            <person name="Li B."/>
            <person name="Borm T.J.A."/>
            <person name="Ohyanagi H."/>
            <person name="Mineta K."/>
            <person name="Michell C.T."/>
            <person name="Saber N."/>
            <person name="Kharbatia N.M."/>
            <person name="Rupper R.R."/>
            <person name="Sharp A.R."/>
            <person name="Dally N."/>
            <person name="Boughton B.A."/>
            <person name="Woo Y.H."/>
            <person name="Gao G."/>
            <person name="Schijlen E.G.W.M."/>
            <person name="Guo X."/>
            <person name="Momin A.A."/>
            <person name="Negrao S."/>
            <person name="Al-Babili S."/>
            <person name="Gehring C."/>
            <person name="Roessner U."/>
            <person name="Jung C."/>
            <person name="Murphy K."/>
            <person name="Arold S.T."/>
            <person name="Gojobori T."/>
            <person name="van der Linden C.G."/>
            <person name="van Loo E.N."/>
            <person name="Jellen E.N."/>
            <person name="Maughan P.J."/>
            <person name="Tester M."/>
        </authorList>
    </citation>
    <scope>NUCLEOTIDE SEQUENCE [LARGE SCALE GENOMIC DNA]</scope>
    <source>
        <strain evidence="9">cv. PI 614886</strain>
    </source>
</reference>
<organism evidence="9 10">
    <name type="scientific">Chenopodium quinoa</name>
    <name type="common">Quinoa</name>
    <dbReference type="NCBI Taxonomy" id="63459"/>
    <lineage>
        <taxon>Eukaryota</taxon>
        <taxon>Viridiplantae</taxon>
        <taxon>Streptophyta</taxon>
        <taxon>Embryophyta</taxon>
        <taxon>Tracheophyta</taxon>
        <taxon>Spermatophyta</taxon>
        <taxon>Magnoliopsida</taxon>
        <taxon>eudicotyledons</taxon>
        <taxon>Gunneridae</taxon>
        <taxon>Pentapetalae</taxon>
        <taxon>Caryophyllales</taxon>
        <taxon>Chenopodiaceae</taxon>
        <taxon>Chenopodioideae</taxon>
        <taxon>Atripliceae</taxon>
        <taxon>Chenopodium</taxon>
    </lineage>
</organism>
<dbReference type="Pfam" id="PF02897">
    <property type="entry name" value="Peptidase_S9_N"/>
    <property type="match status" value="1"/>
</dbReference>
<name>A0A803KVJ8_CHEQI</name>
<dbReference type="EnsemblPlants" id="AUR62003056-RA">
    <property type="protein sequence ID" value="AUR62003056-RA:cds"/>
    <property type="gene ID" value="AUR62003056"/>
</dbReference>
<evidence type="ECO:0000259" key="7">
    <source>
        <dbReference type="Pfam" id="PF00326"/>
    </source>
</evidence>
<dbReference type="PANTHER" id="PTHR11757:SF12">
    <property type="entry name" value="PROLYL ENDOPEPTIDASE"/>
    <property type="match status" value="1"/>
</dbReference>
<evidence type="ECO:0000256" key="5">
    <source>
        <dbReference type="ARBA" id="ARBA00045448"/>
    </source>
</evidence>
<reference evidence="9" key="2">
    <citation type="submission" date="2021-03" db="UniProtKB">
        <authorList>
            <consortium name="EnsemblPlants"/>
        </authorList>
    </citation>
    <scope>IDENTIFICATION</scope>
</reference>
<evidence type="ECO:0000256" key="6">
    <source>
        <dbReference type="RuleBase" id="RU368024"/>
    </source>
</evidence>
<dbReference type="Pfam" id="PF00326">
    <property type="entry name" value="Peptidase_S9"/>
    <property type="match status" value="1"/>
</dbReference>
<dbReference type="KEGG" id="cqi:110721384"/>
<evidence type="ECO:0000313" key="9">
    <source>
        <dbReference type="EnsemblPlants" id="AUR62003056-RA:cds"/>
    </source>
</evidence>
<evidence type="ECO:0000256" key="4">
    <source>
        <dbReference type="ARBA" id="ARBA00022825"/>
    </source>
</evidence>
<dbReference type="AlphaFoldDB" id="A0A803KVJ8"/>
<dbReference type="GO" id="GO:0009507">
    <property type="term" value="C:chloroplast"/>
    <property type="evidence" value="ECO:0007669"/>
    <property type="project" value="TreeGrafter"/>
</dbReference>
<evidence type="ECO:0000256" key="3">
    <source>
        <dbReference type="ARBA" id="ARBA00022801"/>
    </source>
</evidence>
<dbReference type="OrthoDB" id="248387at2759"/>
<comment type="function">
    <text evidence="5">Serine peptidase whose precise substrate specificity remains unclear. Does not cleave peptides after a arginine or lysine residue. Regulates trans-Golgi network morphology and sorting by regulating the membrane binding of the AP-1 complex. May play a role in the regulation of synaptic vesicle exocytosis.</text>
</comment>
<dbReference type="InterPro" id="IPR002470">
    <property type="entry name" value="Peptidase_S9A"/>
</dbReference>
<comment type="similarity">
    <text evidence="1 6">Belongs to the peptidase S9A family.</text>
</comment>
<dbReference type="RefSeq" id="XP_021756213.1">
    <property type="nucleotide sequence ID" value="XM_021900521.1"/>
</dbReference>
<keyword evidence="2 6" id="KW-0645">Protease</keyword>
<dbReference type="PRINTS" id="PR00862">
    <property type="entry name" value="PROLIGOPTASE"/>
</dbReference>
<evidence type="ECO:0000313" key="10">
    <source>
        <dbReference type="Proteomes" id="UP000596660"/>
    </source>
</evidence>
<keyword evidence="4 6" id="KW-0720">Serine protease</keyword>
<dbReference type="Gene3D" id="2.130.10.120">
    <property type="entry name" value="Prolyl oligopeptidase, N-terminal domain"/>
    <property type="match status" value="1"/>
</dbReference>
<dbReference type="InterPro" id="IPR051543">
    <property type="entry name" value="Serine_Peptidase_S9A"/>
</dbReference>
<proteinExistence type="inferred from homology"/>
<dbReference type="OMA" id="LINCNSK"/>
<evidence type="ECO:0000256" key="1">
    <source>
        <dbReference type="ARBA" id="ARBA00005228"/>
    </source>
</evidence>
<dbReference type="PANTHER" id="PTHR11757">
    <property type="entry name" value="PROTEASE FAMILY S9A OLIGOPEPTIDASE"/>
    <property type="match status" value="1"/>
</dbReference>
<dbReference type="SUPFAM" id="SSF53474">
    <property type="entry name" value="alpha/beta-Hydrolases"/>
    <property type="match status" value="1"/>
</dbReference>
<accession>A0A803KVJ8</accession>
<keyword evidence="10" id="KW-1185">Reference proteome</keyword>
<dbReference type="GO" id="GO:0004252">
    <property type="term" value="F:serine-type endopeptidase activity"/>
    <property type="evidence" value="ECO:0007669"/>
    <property type="project" value="UniProtKB-UniRule"/>
</dbReference>
<dbReference type="InterPro" id="IPR029058">
    <property type="entry name" value="AB_hydrolase_fold"/>
</dbReference>
<dbReference type="InterPro" id="IPR001375">
    <property type="entry name" value="Peptidase_S9_cat"/>
</dbReference>
<keyword evidence="3 6" id="KW-0378">Hydrolase</keyword>
<dbReference type="SUPFAM" id="SSF50993">
    <property type="entry name" value="Peptidase/esterase 'gauge' domain"/>
    <property type="match status" value="1"/>
</dbReference>
<dbReference type="GO" id="GO:0006508">
    <property type="term" value="P:proteolysis"/>
    <property type="evidence" value="ECO:0007669"/>
    <property type="project" value="UniProtKB-KW"/>
</dbReference>
<dbReference type="GeneID" id="110721384"/>
<gene>
    <name evidence="9" type="primary">LOC110721384</name>
</gene>
<evidence type="ECO:0000256" key="2">
    <source>
        <dbReference type="ARBA" id="ARBA00022670"/>
    </source>
</evidence>
<feature type="domain" description="Peptidase S9 prolyl oligopeptidase catalytic" evidence="7">
    <location>
        <begin position="577"/>
        <end position="791"/>
    </location>
</feature>
<protein>
    <recommendedName>
        <fullName evidence="6">Prolyl endopeptidase</fullName>
        <ecNumber evidence="6">3.4.21.-</ecNumber>
    </recommendedName>
</protein>
<dbReference type="Gramene" id="AUR62003056-RA">
    <property type="protein sequence ID" value="AUR62003056-RA:cds"/>
    <property type="gene ID" value="AUR62003056"/>
</dbReference>
<evidence type="ECO:0000259" key="8">
    <source>
        <dbReference type="Pfam" id="PF02897"/>
    </source>
</evidence>
<dbReference type="Proteomes" id="UP000596660">
    <property type="component" value="Unplaced"/>
</dbReference>
<dbReference type="Gene3D" id="3.40.50.1820">
    <property type="entry name" value="alpha/beta hydrolase"/>
    <property type="match status" value="2"/>
</dbReference>
<sequence>MSLSLLFKPKFIPISLRFLPAISITFFSTLCNRKPHFNYPSIDPPFPKKLPFKVTVHGRSWNDPYHWMSNINDPDFVNFLSQENSYAEAFMADTRVFQRKLFSEMCSRIPAKISTPPERWGPWLYYQHIPEGKEYPILCRRLDTEESTGLGSLFSIIKQGFKREEILLDWNEIAKKYGYVHVGACRVSPDHNFLAYTLDKNGSEQFTLQVKDLRYGHIISSVKADAVVSLAWAQDGSALFYTVADDNQRPYRVFCTYLGSNEEKIVFTERDSRFCVDITCSKDGKFVTINSNSRSSSEVYVIDAANPFDSLHRVHKRVHGVQYFLEHHRGFFYVLTNHPSVEVEKLHCGNFYLGICRVEDINSADWQNIILPKKGTSLQDMDVFDKNLVLYYDKEGSSMICSVNLPIDVNNKRIVEIEDLNPWTFPIPSELCTMAPGSNHDYMASVYRVLLSSPVMPDLVVEYDLSTRSFNVVHQEEVSYATESALADSSKFGIDGEPLSNIRNDKCKRQEVEKSHSWNEFSVNYASEIHEVISHDGTKIPLTIVYSKDMHHKGQSPGILEAYGAYGEVLDKSWSSDRLSLLDCGWVVAFADVRGGGGPDPSWHQYGSGANKINSIYDLVSCGKYLVNEGYATKGRLAAIGTSAGSLLVGAAINFHPDLFCAVILKVPFLDVCNTLMDDSLPLTILDYDEFGNPKIESQFEKIMEYSPYDNINKGLCYPSMLVTAAFNDSRVGVWEAAKWVAKVREETCTSCSRAVILKTEMYGGHFGEGGRFGQSEEKAYEYAFLIKVMGLLDNSKR</sequence>
<feature type="domain" description="Peptidase S9A N-terminal" evidence="8">
    <location>
        <begin position="53"/>
        <end position="474"/>
    </location>
</feature>